<dbReference type="AlphaFoldDB" id="A0AAD5TJ67"/>
<dbReference type="InterPro" id="IPR011059">
    <property type="entry name" value="Metal-dep_hydrolase_composite"/>
</dbReference>
<dbReference type="PANTHER" id="PTHR43794">
    <property type="entry name" value="AMINOHYDROLASE SSNA-RELATED"/>
    <property type="match status" value="1"/>
</dbReference>
<proteinExistence type="predicted"/>
<dbReference type="InterPro" id="IPR050287">
    <property type="entry name" value="MTA/SAH_deaminase"/>
</dbReference>
<evidence type="ECO:0000313" key="2">
    <source>
        <dbReference type="EMBL" id="KAJ3177591.1"/>
    </source>
</evidence>
<dbReference type="Gene3D" id="2.30.40.10">
    <property type="entry name" value="Urease, subunit C, domain 1"/>
    <property type="match status" value="1"/>
</dbReference>
<protein>
    <recommendedName>
        <fullName evidence="1">Amidohydrolase-related domain-containing protein</fullName>
    </recommendedName>
</protein>
<dbReference type="Gene3D" id="3.20.20.140">
    <property type="entry name" value="Metal-dependent hydrolases"/>
    <property type="match status" value="1"/>
</dbReference>
<gene>
    <name evidence="2" type="ORF">HDU87_004344</name>
</gene>
<dbReference type="InterPro" id="IPR006680">
    <property type="entry name" value="Amidohydro-rel"/>
</dbReference>
<dbReference type="SUPFAM" id="SSF51338">
    <property type="entry name" value="Composite domain of metallo-dependent hydrolases"/>
    <property type="match status" value="2"/>
</dbReference>
<dbReference type="GO" id="GO:0016810">
    <property type="term" value="F:hydrolase activity, acting on carbon-nitrogen (but not peptide) bonds"/>
    <property type="evidence" value="ECO:0007669"/>
    <property type="project" value="InterPro"/>
</dbReference>
<dbReference type="InterPro" id="IPR032466">
    <property type="entry name" value="Metal_Hydrolase"/>
</dbReference>
<dbReference type="Pfam" id="PF01979">
    <property type="entry name" value="Amidohydro_1"/>
    <property type="match status" value="1"/>
</dbReference>
<accession>A0AAD5TJ67</accession>
<dbReference type="Proteomes" id="UP001212152">
    <property type="component" value="Unassembled WGS sequence"/>
</dbReference>
<reference evidence="2" key="1">
    <citation type="submission" date="2020-05" db="EMBL/GenBank/DDBJ databases">
        <title>Phylogenomic resolution of chytrid fungi.</title>
        <authorList>
            <person name="Stajich J.E."/>
            <person name="Amses K."/>
            <person name="Simmons R."/>
            <person name="Seto K."/>
            <person name="Myers J."/>
            <person name="Bonds A."/>
            <person name="Quandt C.A."/>
            <person name="Barry K."/>
            <person name="Liu P."/>
            <person name="Grigoriev I."/>
            <person name="Longcore J.E."/>
            <person name="James T.Y."/>
        </authorList>
    </citation>
    <scope>NUCLEOTIDE SEQUENCE</scope>
    <source>
        <strain evidence="2">JEL0379</strain>
    </source>
</reference>
<organism evidence="2 3">
    <name type="scientific">Geranomyces variabilis</name>
    <dbReference type="NCBI Taxonomy" id="109894"/>
    <lineage>
        <taxon>Eukaryota</taxon>
        <taxon>Fungi</taxon>
        <taxon>Fungi incertae sedis</taxon>
        <taxon>Chytridiomycota</taxon>
        <taxon>Chytridiomycota incertae sedis</taxon>
        <taxon>Chytridiomycetes</taxon>
        <taxon>Spizellomycetales</taxon>
        <taxon>Powellomycetaceae</taxon>
        <taxon>Geranomyces</taxon>
    </lineage>
</organism>
<dbReference type="PANTHER" id="PTHR43794:SF5">
    <property type="entry name" value="CHLOROHYDROLASE FAMILY PROTEIN"/>
    <property type="match status" value="1"/>
</dbReference>
<sequence>MAIETPNVPPAAAHTLIKGGLVLIPSKSAAAAAGNDTVSSPAAAAPLYVVERLDVLIKGNTIVEMQEHIAAPADAVVIDADRKIIIPGMVDTHRHLWQTPFRSMPADMTLIEFLSDINIVLAAHMTPDEIYVAQMCGALEAINTGVTTVVDHFHINNSPAHARSGIRASIDSGLRVCFCVGTNPCLDPARCQGPEFKTGRIAFKDLAWQYDDIINLATDPTLFESKTHGDSDKPRVTLGVSLDRWRMEPPAATAAFVQRCRESDIKPITIHVSDGAFGPTDEPVVKLDARSAAGEKTSADNTSGLLGTDFLLSHANFLTDKELTLCEQRGVSLSATPECEAYLNMGEPITRRGNAAGVCVGLGVDTAALSEANYFTVMRMALAAVRLYENQKYIDAGKFPIKTPILCESIFRDATIQGAKAAQLAHLVGDLQPGKRADLVLLDLDSPNMAGTAKLHPAAAVVTHASLADVHTVLIDGRVVKRDGKLVGVDMKAWARRLEQTAEDVLERAKAVDVDLVREKMSRVLGLTDRYCESV</sequence>
<name>A0AAD5TJ67_9FUNG</name>
<dbReference type="EMBL" id="JADGJQ010000032">
    <property type="protein sequence ID" value="KAJ3177591.1"/>
    <property type="molecule type" value="Genomic_DNA"/>
</dbReference>
<keyword evidence="3" id="KW-1185">Reference proteome</keyword>
<evidence type="ECO:0000259" key="1">
    <source>
        <dbReference type="Pfam" id="PF01979"/>
    </source>
</evidence>
<comment type="caution">
    <text evidence="2">The sequence shown here is derived from an EMBL/GenBank/DDBJ whole genome shotgun (WGS) entry which is preliminary data.</text>
</comment>
<dbReference type="SUPFAM" id="SSF51556">
    <property type="entry name" value="Metallo-dependent hydrolases"/>
    <property type="match status" value="1"/>
</dbReference>
<evidence type="ECO:0000313" key="3">
    <source>
        <dbReference type="Proteomes" id="UP001212152"/>
    </source>
</evidence>
<feature type="domain" description="Amidohydrolase-related" evidence="1">
    <location>
        <begin position="84"/>
        <end position="480"/>
    </location>
</feature>